<organism evidence="1">
    <name type="scientific">viral metagenome</name>
    <dbReference type="NCBI Taxonomy" id="1070528"/>
    <lineage>
        <taxon>unclassified sequences</taxon>
        <taxon>metagenomes</taxon>
        <taxon>organismal metagenomes</taxon>
    </lineage>
</organism>
<accession>A0A6C0KK65</accession>
<proteinExistence type="predicted"/>
<dbReference type="EMBL" id="MN740916">
    <property type="protein sequence ID" value="QHU17566.1"/>
    <property type="molecule type" value="Genomic_DNA"/>
</dbReference>
<name>A0A6C0KK65_9ZZZZ</name>
<evidence type="ECO:0000313" key="1">
    <source>
        <dbReference type="EMBL" id="QHU17566.1"/>
    </source>
</evidence>
<reference evidence="1" key="1">
    <citation type="journal article" date="2020" name="Nature">
        <title>Giant virus diversity and host interactions through global metagenomics.</title>
        <authorList>
            <person name="Schulz F."/>
            <person name="Roux S."/>
            <person name="Paez-Espino D."/>
            <person name="Jungbluth S."/>
            <person name="Walsh D.A."/>
            <person name="Denef V.J."/>
            <person name="McMahon K.D."/>
            <person name="Konstantinidis K.T."/>
            <person name="Eloe-Fadrosh E.A."/>
            <person name="Kyrpides N.C."/>
            <person name="Woyke T."/>
        </authorList>
    </citation>
    <scope>NUCLEOTIDE SEQUENCE</scope>
    <source>
        <strain evidence="1">GVMAG-S-3300012919-55</strain>
    </source>
</reference>
<sequence length="210" mass="24991">MKTLDIKKISKITSLDESFFLKKKFVLDKLLIMNQDTKILQVGSNENYDNKSSKIIFSDDEYFYKLYFSIDNYYLQDAIFLIKNNIIDNFIPECNLIINNNNEIIGIKIKRINTFNNNLENIMKKEITSFYESFFKTCKKKDIIFYDVGINNIGFEIINGKPKIYVFDIDCFLSNSHFVSNIETKWHNTKGIIKYNEILKKYKLLNYYDI</sequence>
<dbReference type="AlphaFoldDB" id="A0A6C0KK65"/>
<protein>
    <submittedName>
        <fullName evidence="1">Uncharacterized protein</fullName>
    </submittedName>
</protein>